<keyword evidence="7 8" id="KW-0472">Membrane</keyword>
<comment type="subcellular location">
    <subcellularLocation>
        <location evidence="1">Cell membrane</location>
        <topology evidence="1">Multi-pass membrane protein</topology>
    </subcellularLocation>
</comment>
<dbReference type="PIRSF" id="PIRSF038958">
    <property type="entry name" value="PG_synth_SpoVB"/>
    <property type="match status" value="1"/>
</dbReference>
<sequence>MAIKKDSLIKGTIILTLAAFVARFLGVVQRIPLKHLLDDTGMATYAIAYNIYFALLIVATAGFPSALSKLISERYAIGEYAQAARIFRAAVWFALTAGFVSTVLLYAAAPYYALRISEDPDAVLAIRALAPALLLFPLIAIMRGYFQGRQMMTANGMSQIVEQILRVLTAVGLALLLLLLGYGHVRAVAGASFGGVMGSIGAFAVMFLYWRKLRKEDEREGKLAPSAKHADGSAVPASLATAEPSGPAASHQGMGMRQIYWTILKISIPISLISLAVPLINFIDSSTVIPLLKQQLGDEGAKAALGILAGRAQSLAGIPIILAIALSQSVVPVISSAFARGDLREVGAKASQALRISVLSGLPVVLALVAGARPVNGLLFADTNGTGIIAMLTAASMFQILMMTSAAIMMGLGQMRAPTVHVFAGIALKLAGSFALAPYWGIYGILAATTASFMLTMLLNLAVLRRTVDYVVLGRRWTGMLLAAAVMLLAGFGLDRIGEQYLHPSVSAVNFLLQSALVGIPVLLSYPLLLMLFKVVTEEDFSSMPAIVRKWMLRLGIRLRSKVER</sequence>
<feature type="transmembrane region" description="Helical" evidence="8">
    <location>
        <begin position="353"/>
        <end position="375"/>
    </location>
</feature>
<feature type="transmembrane region" description="Helical" evidence="8">
    <location>
        <begin position="46"/>
        <end position="68"/>
    </location>
</feature>
<dbReference type="PANTHER" id="PTHR30250:SF21">
    <property type="entry name" value="LIPID II FLIPPASE MURJ"/>
    <property type="match status" value="1"/>
</dbReference>
<feature type="transmembrane region" description="Helical" evidence="8">
    <location>
        <begin position="514"/>
        <end position="533"/>
    </location>
</feature>
<evidence type="ECO:0000313" key="10">
    <source>
        <dbReference type="Proteomes" id="UP001310386"/>
    </source>
</evidence>
<evidence type="ECO:0000256" key="4">
    <source>
        <dbReference type="ARBA" id="ARBA00022960"/>
    </source>
</evidence>
<evidence type="ECO:0000256" key="7">
    <source>
        <dbReference type="ARBA" id="ARBA00023136"/>
    </source>
</evidence>
<keyword evidence="6 8" id="KW-1133">Transmembrane helix</keyword>
<evidence type="ECO:0000256" key="5">
    <source>
        <dbReference type="ARBA" id="ARBA00022984"/>
    </source>
</evidence>
<feature type="transmembrane region" description="Helical" evidence="8">
    <location>
        <begin position="259"/>
        <end position="283"/>
    </location>
</feature>
<feature type="transmembrane region" description="Helical" evidence="8">
    <location>
        <begin position="476"/>
        <end position="494"/>
    </location>
</feature>
<dbReference type="Pfam" id="PF01943">
    <property type="entry name" value="Polysacc_synt"/>
    <property type="match status" value="1"/>
</dbReference>
<gene>
    <name evidence="9" type="ORF">VF724_02295</name>
</gene>
<keyword evidence="10" id="KW-1185">Reference proteome</keyword>
<dbReference type="CDD" id="cd13124">
    <property type="entry name" value="MATE_SpoVB_like"/>
    <property type="match status" value="1"/>
</dbReference>
<feature type="transmembrane region" description="Helical" evidence="8">
    <location>
        <begin position="89"/>
        <end position="112"/>
    </location>
</feature>
<dbReference type="Pfam" id="PF03023">
    <property type="entry name" value="MurJ"/>
    <property type="match status" value="1"/>
</dbReference>
<dbReference type="InterPro" id="IPR050833">
    <property type="entry name" value="Poly_Biosynth_Transport"/>
</dbReference>
<dbReference type="PANTHER" id="PTHR30250">
    <property type="entry name" value="PST FAMILY PREDICTED COLANIC ACID TRANSPORTER"/>
    <property type="match status" value="1"/>
</dbReference>
<proteinExistence type="predicted"/>
<dbReference type="EMBL" id="JAYJLD010000002">
    <property type="protein sequence ID" value="MEB3100489.1"/>
    <property type="molecule type" value="Genomic_DNA"/>
</dbReference>
<keyword evidence="4" id="KW-0133">Cell shape</keyword>
<feature type="transmembrane region" description="Helical" evidence="8">
    <location>
        <begin position="318"/>
        <end position="341"/>
    </location>
</feature>
<organism evidence="9 10">
    <name type="scientific">Ferviditalea candida</name>
    <dbReference type="NCBI Taxonomy" id="3108399"/>
    <lineage>
        <taxon>Bacteria</taxon>
        <taxon>Bacillati</taxon>
        <taxon>Bacillota</taxon>
        <taxon>Bacilli</taxon>
        <taxon>Bacillales</taxon>
        <taxon>Paenibacillaceae</taxon>
        <taxon>Ferviditalea</taxon>
    </lineage>
</organism>
<feature type="transmembrane region" description="Helical" evidence="8">
    <location>
        <begin position="167"/>
        <end position="185"/>
    </location>
</feature>
<evidence type="ECO:0000256" key="8">
    <source>
        <dbReference type="SAM" id="Phobius"/>
    </source>
</evidence>
<dbReference type="InterPro" id="IPR004268">
    <property type="entry name" value="MurJ"/>
</dbReference>
<keyword evidence="2" id="KW-1003">Cell membrane</keyword>
<evidence type="ECO:0000313" key="9">
    <source>
        <dbReference type="EMBL" id="MEB3100489.1"/>
    </source>
</evidence>
<keyword evidence="3 8" id="KW-0812">Transmembrane</keyword>
<reference evidence="9" key="1">
    <citation type="submission" date="2023-12" db="EMBL/GenBank/DDBJ databases">
        <title>Fervidustalea candida gen. nov., sp. nov., a novel member of the family Paenibacillaceae isolated from a geothermal area.</title>
        <authorList>
            <person name="Li W.-J."/>
            <person name="Jiao J.-Y."/>
            <person name="Chen Y."/>
        </authorList>
    </citation>
    <scope>NUCLEOTIDE SEQUENCE</scope>
    <source>
        <strain evidence="9">SYSU GA230002</strain>
    </source>
</reference>
<keyword evidence="5" id="KW-0573">Peptidoglycan synthesis</keyword>
<protein>
    <submittedName>
        <fullName evidence="9">Polysaccharide biosynthesis protein</fullName>
    </submittedName>
</protein>
<accession>A0ABU5ZDA4</accession>
<dbReference type="RefSeq" id="WP_371752597.1">
    <property type="nucleotide sequence ID" value="NZ_JAYJLD010000002.1"/>
</dbReference>
<feature type="transmembrane region" description="Helical" evidence="8">
    <location>
        <begin position="191"/>
        <end position="210"/>
    </location>
</feature>
<evidence type="ECO:0000256" key="3">
    <source>
        <dbReference type="ARBA" id="ARBA00022692"/>
    </source>
</evidence>
<dbReference type="Proteomes" id="UP001310386">
    <property type="component" value="Unassembled WGS sequence"/>
</dbReference>
<feature type="transmembrane region" description="Helical" evidence="8">
    <location>
        <begin position="442"/>
        <end position="464"/>
    </location>
</feature>
<comment type="caution">
    <text evidence="9">The sequence shown here is derived from an EMBL/GenBank/DDBJ whole genome shotgun (WGS) entry which is preliminary data.</text>
</comment>
<evidence type="ECO:0000256" key="2">
    <source>
        <dbReference type="ARBA" id="ARBA00022475"/>
    </source>
</evidence>
<dbReference type="InterPro" id="IPR002797">
    <property type="entry name" value="Polysacc_synth"/>
</dbReference>
<feature type="transmembrane region" description="Helical" evidence="8">
    <location>
        <begin position="387"/>
        <end position="412"/>
    </location>
</feature>
<name>A0ABU5ZDA4_9BACL</name>
<evidence type="ECO:0000256" key="1">
    <source>
        <dbReference type="ARBA" id="ARBA00004651"/>
    </source>
</evidence>
<dbReference type="InterPro" id="IPR024923">
    <property type="entry name" value="PG_synth_SpoVB"/>
</dbReference>
<evidence type="ECO:0000256" key="6">
    <source>
        <dbReference type="ARBA" id="ARBA00022989"/>
    </source>
</evidence>
<feature type="transmembrane region" description="Helical" evidence="8">
    <location>
        <begin position="419"/>
        <end position="436"/>
    </location>
</feature>
<feature type="transmembrane region" description="Helical" evidence="8">
    <location>
        <begin position="124"/>
        <end position="146"/>
    </location>
</feature>